<comment type="caution">
    <text evidence="9">The sequence shown here is derived from an EMBL/GenBank/DDBJ whole genome shotgun (WGS) entry which is preliminary data.</text>
</comment>
<evidence type="ECO:0000256" key="1">
    <source>
        <dbReference type="ARBA" id="ARBA00004202"/>
    </source>
</evidence>
<dbReference type="InterPro" id="IPR013563">
    <property type="entry name" value="Oligopep_ABC_C"/>
</dbReference>
<dbReference type="PROSITE" id="PS00211">
    <property type="entry name" value="ABC_TRANSPORTER_1"/>
    <property type="match status" value="1"/>
</dbReference>
<gene>
    <name evidence="9" type="ORF">J2Z76_002816</name>
</gene>
<evidence type="ECO:0000313" key="10">
    <source>
        <dbReference type="Proteomes" id="UP001519342"/>
    </source>
</evidence>
<dbReference type="Pfam" id="PF08352">
    <property type="entry name" value="oligo_HPY"/>
    <property type="match status" value="1"/>
</dbReference>
<name>A0ABS4GGX5_9FIRM</name>
<dbReference type="SMART" id="SM00382">
    <property type="entry name" value="AAA"/>
    <property type="match status" value="1"/>
</dbReference>
<dbReference type="InterPro" id="IPR003593">
    <property type="entry name" value="AAA+_ATPase"/>
</dbReference>
<evidence type="ECO:0000256" key="4">
    <source>
        <dbReference type="ARBA" id="ARBA00022475"/>
    </source>
</evidence>
<dbReference type="InterPro" id="IPR003439">
    <property type="entry name" value="ABC_transporter-like_ATP-bd"/>
</dbReference>
<protein>
    <submittedName>
        <fullName evidence="9">Oligopeptide/dipeptide ABC transporter ATP-binding protein</fullName>
    </submittedName>
</protein>
<comment type="subcellular location">
    <subcellularLocation>
        <location evidence="1">Cell membrane</location>
        <topology evidence="1">Peripheral membrane protein</topology>
    </subcellularLocation>
</comment>
<evidence type="ECO:0000256" key="5">
    <source>
        <dbReference type="ARBA" id="ARBA00022741"/>
    </source>
</evidence>
<feature type="domain" description="ABC transporter" evidence="8">
    <location>
        <begin position="5"/>
        <end position="252"/>
    </location>
</feature>
<keyword evidence="10" id="KW-1185">Reference proteome</keyword>
<dbReference type="NCBIfam" id="TIGR01727">
    <property type="entry name" value="oligo_HPY"/>
    <property type="match status" value="1"/>
</dbReference>
<evidence type="ECO:0000259" key="8">
    <source>
        <dbReference type="PROSITE" id="PS50893"/>
    </source>
</evidence>
<reference evidence="9 10" key="1">
    <citation type="submission" date="2021-03" db="EMBL/GenBank/DDBJ databases">
        <title>Genomic Encyclopedia of Type Strains, Phase IV (KMG-IV): sequencing the most valuable type-strain genomes for metagenomic binning, comparative biology and taxonomic classification.</title>
        <authorList>
            <person name="Goeker M."/>
        </authorList>
    </citation>
    <scope>NUCLEOTIDE SEQUENCE [LARGE SCALE GENOMIC DNA]</scope>
    <source>
        <strain evidence="9 10">DSM 24004</strain>
    </source>
</reference>
<dbReference type="PANTHER" id="PTHR43297">
    <property type="entry name" value="OLIGOPEPTIDE TRANSPORT ATP-BINDING PROTEIN APPD"/>
    <property type="match status" value="1"/>
</dbReference>
<dbReference type="InterPro" id="IPR050388">
    <property type="entry name" value="ABC_Ni/Peptide_Import"/>
</dbReference>
<keyword evidence="5" id="KW-0547">Nucleotide-binding</keyword>
<dbReference type="Gene3D" id="3.40.50.300">
    <property type="entry name" value="P-loop containing nucleotide triphosphate hydrolases"/>
    <property type="match status" value="1"/>
</dbReference>
<evidence type="ECO:0000256" key="6">
    <source>
        <dbReference type="ARBA" id="ARBA00022840"/>
    </source>
</evidence>
<keyword evidence="3" id="KW-0813">Transport</keyword>
<evidence type="ECO:0000256" key="2">
    <source>
        <dbReference type="ARBA" id="ARBA00005417"/>
    </source>
</evidence>
<keyword evidence="6 9" id="KW-0067">ATP-binding</keyword>
<evidence type="ECO:0000313" key="9">
    <source>
        <dbReference type="EMBL" id="MBP1926944.1"/>
    </source>
</evidence>
<dbReference type="PANTHER" id="PTHR43297:SF2">
    <property type="entry name" value="DIPEPTIDE TRANSPORT ATP-BINDING PROTEIN DPPD"/>
    <property type="match status" value="1"/>
</dbReference>
<keyword evidence="4" id="KW-1003">Cell membrane</keyword>
<dbReference type="GO" id="GO:0005524">
    <property type="term" value="F:ATP binding"/>
    <property type="evidence" value="ECO:0007669"/>
    <property type="project" value="UniProtKB-KW"/>
</dbReference>
<sequence length="316" mass="35726">MDKIVNIKNLTINDNKNNILVNGVSLSIEKGEIFGLVGESGSGKTLTAKSIINLLPENLDYKVDLIETIGKNIVDMTKNEKRELIGKNVGFIPQNTIFFLHPMIKIKNQIGDGYIYHMNKSKKEALEKASMLLSKVGFENPDDILKYYPWQLSGGMRQRVNIAMALMNDPQLIIADEPTTALDSTIQRQVIDLFKTINEELGISIILISHDLALVKHYSNRIAVMYAGQIVESGFSDDVFQNPKHPYTQLLIKIIPTFNMKKNERLSEIPGFVQETGRGNKGCVFRFRCPKAMDICSEKVIENNIENNHYYKCNLS</sequence>
<dbReference type="InterPro" id="IPR017871">
    <property type="entry name" value="ABC_transporter-like_CS"/>
</dbReference>
<dbReference type="EMBL" id="JAGGKS010000009">
    <property type="protein sequence ID" value="MBP1926944.1"/>
    <property type="molecule type" value="Genomic_DNA"/>
</dbReference>
<dbReference type="SUPFAM" id="SSF52540">
    <property type="entry name" value="P-loop containing nucleoside triphosphate hydrolases"/>
    <property type="match status" value="1"/>
</dbReference>
<organism evidence="9 10">
    <name type="scientific">Sedimentibacter acidaminivorans</name>
    <dbReference type="NCBI Taxonomy" id="913099"/>
    <lineage>
        <taxon>Bacteria</taxon>
        <taxon>Bacillati</taxon>
        <taxon>Bacillota</taxon>
        <taxon>Tissierellia</taxon>
        <taxon>Sedimentibacter</taxon>
    </lineage>
</organism>
<dbReference type="CDD" id="cd03257">
    <property type="entry name" value="ABC_NikE_OppD_transporters"/>
    <property type="match status" value="1"/>
</dbReference>
<proteinExistence type="inferred from homology"/>
<dbReference type="RefSeq" id="WP_209512663.1">
    <property type="nucleotide sequence ID" value="NZ_JAGGKS010000009.1"/>
</dbReference>
<dbReference type="Proteomes" id="UP001519342">
    <property type="component" value="Unassembled WGS sequence"/>
</dbReference>
<keyword evidence="7" id="KW-0472">Membrane</keyword>
<dbReference type="InterPro" id="IPR027417">
    <property type="entry name" value="P-loop_NTPase"/>
</dbReference>
<comment type="similarity">
    <text evidence="2">Belongs to the ABC transporter superfamily.</text>
</comment>
<evidence type="ECO:0000256" key="7">
    <source>
        <dbReference type="ARBA" id="ARBA00023136"/>
    </source>
</evidence>
<dbReference type="PROSITE" id="PS50893">
    <property type="entry name" value="ABC_TRANSPORTER_2"/>
    <property type="match status" value="1"/>
</dbReference>
<evidence type="ECO:0000256" key="3">
    <source>
        <dbReference type="ARBA" id="ARBA00022448"/>
    </source>
</evidence>
<accession>A0ABS4GGX5</accession>
<dbReference type="Pfam" id="PF00005">
    <property type="entry name" value="ABC_tran"/>
    <property type="match status" value="1"/>
</dbReference>